<dbReference type="RefSeq" id="WP_038086484.1">
    <property type="nucleotide sequence ID" value="NZ_JHEG04000001.1"/>
</dbReference>
<accession>A0A0C1R8Q5</accession>
<name>A0A0C1R8Q5_9CYAN</name>
<proteinExistence type="predicted"/>
<dbReference type="OrthoDB" id="5117676at2"/>
<protein>
    <submittedName>
        <fullName evidence="1">Uncharacterized protein</fullName>
    </submittedName>
</protein>
<gene>
    <name evidence="1" type="ORF">DA73_0210495</name>
</gene>
<dbReference type="STRING" id="1479485.DA73_0210495"/>
<reference evidence="1" key="1">
    <citation type="journal article" date="2015" name="Genome Announc.">
        <title>Draft Genome Sequence of Tolypothrix boutellei Strain VB521301.</title>
        <authorList>
            <person name="Chandrababunaidu M.M."/>
            <person name="Singh D."/>
            <person name="Sen D."/>
            <person name="Bhan S."/>
            <person name="Das S."/>
            <person name="Gupta A."/>
            <person name="Adhikary S.P."/>
            <person name="Tripathy S."/>
        </authorList>
    </citation>
    <scope>NUCLEOTIDE SEQUENCE</scope>
    <source>
        <strain evidence="1">VB521301</strain>
    </source>
</reference>
<dbReference type="AlphaFoldDB" id="A0A0C1R8Q5"/>
<evidence type="ECO:0000313" key="1">
    <source>
        <dbReference type="EMBL" id="KIE12038.1"/>
    </source>
</evidence>
<organism evidence="1">
    <name type="scientific">Tolypothrix bouteillei VB521301</name>
    <dbReference type="NCBI Taxonomy" id="1479485"/>
    <lineage>
        <taxon>Bacteria</taxon>
        <taxon>Bacillati</taxon>
        <taxon>Cyanobacteriota</taxon>
        <taxon>Cyanophyceae</taxon>
        <taxon>Nostocales</taxon>
        <taxon>Tolypothrichaceae</taxon>
        <taxon>Tolypothrix</taxon>
    </lineage>
</organism>
<sequence>MSPLRHEAPVPVEYRLFGLDRRLIWPTVSVYFVVFLWSGVMPAINEAVHNKEVLAGTAYNVGPVSFTPTQGWVITKAPFPVGSSSNAVVFKDGVTFSVKSGVWKGTAEELLNQIVKDQNEFVVEGKLVPVTTLQKVAGVAKRINGPDYTGLLLAYVDGKGQGVEVIVKGPAATSTQLEQPIADMIKSITFKPKEGDS</sequence>
<dbReference type="EMBL" id="JHEG02000037">
    <property type="protein sequence ID" value="KIE12038.1"/>
    <property type="molecule type" value="Genomic_DNA"/>
</dbReference>
<comment type="caution">
    <text evidence="1">The sequence shown here is derived from an EMBL/GenBank/DDBJ whole genome shotgun (WGS) entry which is preliminary data.</text>
</comment>